<evidence type="ECO:0000313" key="3">
    <source>
        <dbReference type="EMBL" id="NYE81775.1"/>
    </source>
</evidence>
<dbReference type="PANTHER" id="PTHR42928:SF5">
    <property type="entry name" value="BLR1237 PROTEIN"/>
    <property type="match status" value="1"/>
</dbReference>
<accession>A0A7Y9IS19</accession>
<keyword evidence="2" id="KW-0732">Signal</keyword>
<dbReference type="SUPFAM" id="SSF53850">
    <property type="entry name" value="Periplasmic binding protein-like II"/>
    <property type="match status" value="1"/>
</dbReference>
<organism evidence="3 4">
    <name type="scientific">Pigmentiphaga litoralis</name>
    <dbReference type="NCBI Taxonomy" id="516702"/>
    <lineage>
        <taxon>Bacteria</taxon>
        <taxon>Pseudomonadati</taxon>
        <taxon>Pseudomonadota</taxon>
        <taxon>Betaproteobacteria</taxon>
        <taxon>Burkholderiales</taxon>
        <taxon>Alcaligenaceae</taxon>
        <taxon>Pigmentiphaga</taxon>
    </lineage>
</organism>
<reference evidence="3 4" key="1">
    <citation type="submission" date="2020-07" db="EMBL/GenBank/DDBJ databases">
        <title>Genomic Encyclopedia of Type Strains, Phase IV (KMG-V): Genome sequencing to study the core and pangenomes of soil and plant-associated prokaryotes.</title>
        <authorList>
            <person name="Whitman W."/>
        </authorList>
    </citation>
    <scope>NUCLEOTIDE SEQUENCE [LARGE SCALE GENOMIC DNA]</scope>
    <source>
        <strain evidence="3 4">SAS40</strain>
    </source>
</reference>
<dbReference type="PIRSF" id="PIRSF017082">
    <property type="entry name" value="YflP"/>
    <property type="match status" value="1"/>
</dbReference>
<evidence type="ECO:0000256" key="2">
    <source>
        <dbReference type="SAM" id="SignalP"/>
    </source>
</evidence>
<proteinExistence type="inferred from homology"/>
<dbReference type="Gene3D" id="3.40.190.150">
    <property type="entry name" value="Bordetella uptake gene, domain 1"/>
    <property type="match status" value="1"/>
</dbReference>
<keyword evidence="4" id="KW-1185">Reference proteome</keyword>
<comment type="similarity">
    <text evidence="1">Belongs to the UPF0065 (bug) family.</text>
</comment>
<feature type="chain" id="PRO_5030818029" evidence="2">
    <location>
        <begin position="22"/>
        <end position="321"/>
    </location>
</feature>
<feature type="signal peptide" evidence="2">
    <location>
        <begin position="1"/>
        <end position="21"/>
    </location>
</feature>
<dbReference type="AlphaFoldDB" id="A0A7Y9IS19"/>
<keyword evidence="3" id="KW-0675">Receptor</keyword>
<dbReference type="Pfam" id="PF03401">
    <property type="entry name" value="TctC"/>
    <property type="match status" value="1"/>
</dbReference>
<evidence type="ECO:0000313" key="4">
    <source>
        <dbReference type="Proteomes" id="UP000542125"/>
    </source>
</evidence>
<sequence length="321" mass="33891">MTRRQLLSALIFIAWCAAPHAQQTPTFPSRSVTLVAPSSPGSAPDVLARQLALRLSKKWNATVFVVNRPGAGGDIGSESVARAEPDGYTLLLGSIANAVNPHLVAKVRSDARALVPVSMIATAPDILLVHPADGINSVAEFTSWLKSHPSTPAGHPGIGTTPHLSLSTLALQSQLPFIAIPYQGGGAAQHGFVANQVKFMFGTSMGVLGQIKGGRARPLAVTGSTRIAALPHTPTMVEAGYPDFVIEAWFGVFAPGGTPQPIVDGIAGAVREVVTDQDFEDRLNTLGARMTFMPPVLFAKHVSAEHERWGRLVKAANIRID</sequence>
<dbReference type="Proteomes" id="UP000542125">
    <property type="component" value="Unassembled WGS sequence"/>
</dbReference>
<dbReference type="PANTHER" id="PTHR42928">
    <property type="entry name" value="TRICARBOXYLATE-BINDING PROTEIN"/>
    <property type="match status" value="1"/>
</dbReference>
<dbReference type="Gene3D" id="3.40.190.10">
    <property type="entry name" value="Periplasmic binding protein-like II"/>
    <property type="match status" value="1"/>
</dbReference>
<dbReference type="RefSeq" id="WP_179584028.1">
    <property type="nucleotide sequence ID" value="NZ_JACBYR010000001.1"/>
</dbReference>
<protein>
    <submittedName>
        <fullName evidence="3">Tripartite-type tricarboxylate transporter receptor subunit TctC</fullName>
    </submittedName>
</protein>
<dbReference type="CDD" id="cd07012">
    <property type="entry name" value="PBP2_Bug_TTT"/>
    <property type="match status" value="1"/>
</dbReference>
<evidence type="ECO:0000256" key="1">
    <source>
        <dbReference type="ARBA" id="ARBA00006987"/>
    </source>
</evidence>
<gene>
    <name evidence="3" type="ORF">FHW18_001046</name>
</gene>
<comment type="caution">
    <text evidence="3">The sequence shown here is derived from an EMBL/GenBank/DDBJ whole genome shotgun (WGS) entry which is preliminary data.</text>
</comment>
<dbReference type="InterPro" id="IPR005064">
    <property type="entry name" value="BUG"/>
</dbReference>
<dbReference type="InterPro" id="IPR042100">
    <property type="entry name" value="Bug_dom1"/>
</dbReference>
<dbReference type="EMBL" id="JACBYR010000001">
    <property type="protein sequence ID" value="NYE81775.1"/>
    <property type="molecule type" value="Genomic_DNA"/>
</dbReference>
<name>A0A7Y9IS19_9BURK</name>